<name>A0A8H7E4N8_9EURO</name>
<evidence type="ECO:0000313" key="6">
    <source>
        <dbReference type="Proteomes" id="UP000606974"/>
    </source>
</evidence>
<comment type="subcellular location">
    <subcellularLocation>
        <location evidence="1">Cytoplasm</location>
    </subcellularLocation>
</comment>
<evidence type="ECO:0000259" key="4">
    <source>
        <dbReference type="Pfam" id="PF11701"/>
    </source>
</evidence>
<dbReference type="GO" id="GO:0005737">
    <property type="term" value="C:cytoplasm"/>
    <property type="evidence" value="ECO:0007669"/>
    <property type="project" value="UniProtKB-SubCell"/>
</dbReference>
<keyword evidence="6" id="KW-1185">Reference proteome</keyword>
<dbReference type="InterPro" id="IPR000225">
    <property type="entry name" value="Armadillo"/>
</dbReference>
<dbReference type="Gene3D" id="1.25.10.10">
    <property type="entry name" value="Leucine-rich Repeat Variant"/>
    <property type="match status" value="1"/>
</dbReference>
<dbReference type="InterPro" id="IPR016024">
    <property type="entry name" value="ARM-type_fold"/>
</dbReference>
<evidence type="ECO:0000313" key="5">
    <source>
        <dbReference type="EMBL" id="KAF7510384.1"/>
    </source>
</evidence>
<proteinExistence type="predicted"/>
<dbReference type="Pfam" id="PF11701">
    <property type="entry name" value="UNC45-central"/>
    <property type="match status" value="1"/>
</dbReference>
<keyword evidence="3" id="KW-0802">TPR repeat</keyword>
<dbReference type="PANTHER" id="PTHR45994:SF1">
    <property type="entry name" value="FI21225P1"/>
    <property type="match status" value="1"/>
</dbReference>
<dbReference type="GO" id="GO:0051879">
    <property type="term" value="F:Hsp90 protein binding"/>
    <property type="evidence" value="ECO:0007669"/>
    <property type="project" value="TreeGrafter"/>
</dbReference>
<dbReference type="SMART" id="SM00185">
    <property type="entry name" value="ARM"/>
    <property type="match status" value="4"/>
</dbReference>
<dbReference type="SUPFAM" id="SSF48371">
    <property type="entry name" value="ARM repeat"/>
    <property type="match status" value="2"/>
</dbReference>
<keyword evidence="2" id="KW-0963">Cytoplasm</keyword>
<comment type="caution">
    <text evidence="5">The sequence shown here is derived from an EMBL/GenBank/DDBJ whole genome shotgun (WGS) entry which is preliminary data.</text>
</comment>
<dbReference type="OrthoDB" id="5574718at2759"/>
<evidence type="ECO:0000256" key="3">
    <source>
        <dbReference type="ARBA" id="ARBA00022803"/>
    </source>
</evidence>
<reference evidence="5" key="1">
    <citation type="submission" date="2020-02" db="EMBL/GenBank/DDBJ databases">
        <authorList>
            <person name="Palmer J.M."/>
        </authorList>
    </citation>
    <scope>NUCLEOTIDE SEQUENCE</scope>
    <source>
        <strain evidence="5">EPUS1.4</strain>
        <tissue evidence="5">Thallus</tissue>
    </source>
</reference>
<accession>A0A8H7E4N8</accession>
<dbReference type="EMBL" id="JAACFV010000030">
    <property type="protein sequence ID" value="KAF7510384.1"/>
    <property type="molecule type" value="Genomic_DNA"/>
</dbReference>
<organism evidence="5 6">
    <name type="scientific">Endocarpon pusillum</name>
    <dbReference type="NCBI Taxonomy" id="364733"/>
    <lineage>
        <taxon>Eukaryota</taxon>
        <taxon>Fungi</taxon>
        <taxon>Dikarya</taxon>
        <taxon>Ascomycota</taxon>
        <taxon>Pezizomycotina</taxon>
        <taxon>Eurotiomycetes</taxon>
        <taxon>Chaetothyriomycetidae</taxon>
        <taxon>Verrucariales</taxon>
        <taxon>Verrucariaceae</taxon>
        <taxon>Endocarpon</taxon>
    </lineage>
</organism>
<dbReference type="Proteomes" id="UP000606974">
    <property type="component" value="Unassembled WGS sequence"/>
</dbReference>
<dbReference type="InterPro" id="IPR011989">
    <property type="entry name" value="ARM-like"/>
</dbReference>
<evidence type="ECO:0000256" key="1">
    <source>
        <dbReference type="ARBA" id="ARBA00004496"/>
    </source>
</evidence>
<sequence>MALCQVQNHESRIEPLVLATTPTSTYSSLMAAVNRMTRDIDEERASRLATEAVDLANAGQLEKASRKLREAATLGHDNADVQAAFLRLHQGQDNSPLLVLCRRYALYSDTQAGTEAARYLKSNQERLPRATALECLKLILDSNYATLSSAQDTIIMELVQQSSDVRQYFASELQVSSTEFFDNIYGRGDCAANCLRVIVLDDSLWKSEETRLRVEEDLFQLLLAKLMESGHDLDGRALKGIALLLVADPTRLHPFVDTEGFDAILGCLDIRLATDLRTQATLAGSKYLEVSGDIGRNYFTDFVRSHVGKQKSEDLIVAFSAAASLFPIIPAIVAPLFLTEGFLYSVVPLLEGKLKGAKVEEAFLQLLNAACIDQACRAAITKHCSGWLSHIISNAEGHQPAIAATILTKLRSTSSSDNPTPGPEMGRGGDNLQDLVHLFKEEMSNKDVPNLCESVEGLAYASLKAEVKNELALDREFLLSFLQALQSNSEKADVAVGGLSVLSNLTQYTLVLSEEQKKVAQLKAYANASKPSIPNVLNDDEHVVARCNAIIEAGVMPVLIECNKGRTSSSKSLIDKIILNLSKNPKTRGKIAQQGAVKLLLAHLQQLSGKAEKDVGVNVEAAHALARILISVDPALVFPASGFPNITSAVQPLLGLLRPATTQGLSDQPRDLLPTYESLLALTNLASSSDNSPANIIVKSAWDTIEDLLLSNNAMIRRATCELVCNLAATEAGLAKYTDRSRRSVQRLHILLALADVNDLATRCAAGGALAMLTEHDAVTAGVLEVKRGVDILLGLCQDDNQGVVHRGLVCVRNLACATGNVGQRARDVIKGEKGIEILKACLRQWTDQDMLQPGVDALKLLMQL</sequence>
<gene>
    <name evidence="5" type="ORF">GJ744_006663</name>
</gene>
<feature type="domain" description="UNC-45/Cro1/She4 central" evidence="4">
    <location>
        <begin position="260"/>
        <end position="410"/>
    </location>
</feature>
<dbReference type="InterPro" id="IPR024660">
    <property type="entry name" value="UCS_central_dom"/>
</dbReference>
<dbReference type="PANTHER" id="PTHR45994">
    <property type="entry name" value="FI21225P1"/>
    <property type="match status" value="1"/>
</dbReference>
<protein>
    <recommendedName>
        <fullName evidence="4">UNC-45/Cro1/She4 central domain-containing protein</fullName>
    </recommendedName>
</protein>
<dbReference type="AlphaFoldDB" id="A0A8H7E4N8"/>
<evidence type="ECO:0000256" key="2">
    <source>
        <dbReference type="ARBA" id="ARBA00022490"/>
    </source>
</evidence>